<reference evidence="1 2" key="1">
    <citation type="submission" date="2020-08" db="EMBL/GenBank/DDBJ databases">
        <title>A Genomic Blueprint of the Chicken Gut Microbiome.</title>
        <authorList>
            <person name="Gilroy R."/>
            <person name="Ravi A."/>
            <person name="Getino M."/>
            <person name="Pursley I."/>
            <person name="Horton D.L."/>
            <person name="Alikhan N.-F."/>
            <person name="Baker D."/>
            <person name="Gharbi K."/>
            <person name="Hall N."/>
            <person name="Watson M."/>
            <person name="Adriaenssens E.M."/>
            <person name="Foster-Nyarko E."/>
            <person name="Jarju S."/>
            <person name="Secka A."/>
            <person name="Antonio M."/>
            <person name="Oren A."/>
            <person name="Chaudhuri R."/>
            <person name="La Ragione R.M."/>
            <person name="Hildebrand F."/>
            <person name="Pallen M.J."/>
        </authorList>
    </citation>
    <scope>NUCLEOTIDE SEQUENCE [LARGE SCALE GENOMIC DNA]</scope>
    <source>
        <strain evidence="1 2">Sa1BUA6</strain>
    </source>
</reference>
<evidence type="ECO:0000313" key="2">
    <source>
        <dbReference type="Proteomes" id="UP000621930"/>
    </source>
</evidence>
<dbReference type="EMBL" id="JACSPT010000020">
    <property type="protein sequence ID" value="MBD8010272.1"/>
    <property type="molecule type" value="Genomic_DNA"/>
</dbReference>
<name>A0ABR8VZT9_9GAMM</name>
<comment type="caution">
    <text evidence="1">The sequence shown here is derived from an EMBL/GenBank/DDBJ whole genome shotgun (WGS) entry which is preliminary data.</text>
</comment>
<organism evidence="1 2">
    <name type="scientific">Acinetobacter pecorum</name>
    <dbReference type="NCBI Taxonomy" id="2762215"/>
    <lineage>
        <taxon>Bacteria</taxon>
        <taxon>Pseudomonadati</taxon>
        <taxon>Pseudomonadota</taxon>
        <taxon>Gammaproteobacteria</taxon>
        <taxon>Moraxellales</taxon>
        <taxon>Moraxellaceae</taxon>
        <taxon>Acinetobacter</taxon>
    </lineage>
</organism>
<proteinExistence type="predicted"/>
<protein>
    <submittedName>
        <fullName evidence="1">Uncharacterized protein</fullName>
    </submittedName>
</protein>
<dbReference type="RefSeq" id="WP_191731256.1">
    <property type="nucleotide sequence ID" value="NZ_JACSPT010000020.1"/>
</dbReference>
<sequence length="381" mass="42902">MKLSLEQLQALNAINMLNEDQKAELKRLEAEEQNAPVENDEFNFETQTEAKEIFDRKSAFTQKTLPEFLNEADRDDLVLTAMAACSGKDTKNDMLLVVPEELKKHVALVIGSQAFGYVFSADKLMNGIVKNKLMEDPKHKPILALYDKELPNPFRPHTKEELECLGHQILITSNADIGLSKLNPSYIGTKEYLFKTENAEDLPNLEDDSNTTLGREKSNLRWDQKDWFMKNRELINQRTQQIAETKCPKNVDLELFKPFCLKAAYASFISKALFKAVLEDSLKQAAETLKDDASLFLEATEIALTNFESSFTGEINISTKMLAHLINNARISGLKSLGHIKVASYLDDMHISTQKLPCFQVGSSAVVLAQLKRKIAELKAA</sequence>
<dbReference type="Proteomes" id="UP000621930">
    <property type="component" value="Unassembled WGS sequence"/>
</dbReference>
<accession>A0ABR8VZT9</accession>
<evidence type="ECO:0000313" key="1">
    <source>
        <dbReference type="EMBL" id="MBD8010272.1"/>
    </source>
</evidence>
<keyword evidence="2" id="KW-1185">Reference proteome</keyword>
<gene>
    <name evidence="1" type="ORF">H9629_13130</name>
</gene>